<evidence type="ECO:0000313" key="2">
    <source>
        <dbReference type="Proteomes" id="UP000000305"/>
    </source>
</evidence>
<reference evidence="1 2" key="1">
    <citation type="journal article" date="2011" name="Science">
        <title>The ecoresponsive genome of Daphnia pulex.</title>
        <authorList>
            <person name="Colbourne J.K."/>
            <person name="Pfrender M.E."/>
            <person name="Gilbert D."/>
            <person name="Thomas W.K."/>
            <person name="Tucker A."/>
            <person name="Oakley T.H."/>
            <person name="Tokishita S."/>
            <person name="Aerts A."/>
            <person name="Arnold G.J."/>
            <person name="Basu M.K."/>
            <person name="Bauer D.J."/>
            <person name="Caceres C.E."/>
            <person name="Carmel L."/>
            <person name="Casola C."/>
            <person name="Choi J.H."/>
            <person name="Detter J.C."/>
            <person name="Dong Q."/>
            <person name="Dusheyko S."/>
            <person name="Eads B.D."/>
            <person name="Frohlich T."/>
            <person name="Geiler-Samerotte K.A."/>
            <person name="Gerlach D."/>
            <person name="Hatcher P."/>
            <person name="Jogdeo S."/>
            <person name="Krijgsveld J."/>
            <person name="Kriventseva E.V."/>
            <person name="Kultz D."/>
            <person name="Laforsch C."/>
            <person name="Lindquist E."/>
            <person name="Lopez J."/>
            <person name="Manak J.R."/>
            <person name="Muller J."/>
            <person name="Pangilinan J."/>
            <person name="Patwardhan R.P."/>
            <person name="Pitluck S."/>
            <person name="Pritham E.J."/>
            <person name="Rechtsteiner A."/>
            <person name="Rho M."/>
            <person name="Rogozin I.B."/>
            <person name="Sakarya O."/>
            <person name="Salamov A."/>
            <person name="Schaack S."/>
            <person name="Shapiro H."/>
            <person name="Shiga Y."/>
            <person name="Skalitzky C."/>
            <person name="Smith Z."/>
            <person name="Souvorov A."/>
            <person name="Sung W."/>
            <person name="Tang Z."/>
            <person name="Tsuchiya D."/>
            <person name="Tu H."/>
            <person name="Vos H."/>
            <person name="Wang M."/>
            <person name="Wolf Y.I."/>
            <person name="Yamagata H."/>
            <person name="Yamada T."/>
            <person name="Ye Y."/>
            <person name="Shaw J.R."/>
            <person name="Andrews J."/>
            <person name="Crease T.J."/>
            <person name="Tang H."/>
            <person name="Lucas S.M."/>
            <person name="Robertson H.M."/>
            <person name="Bork P."/>
            <person name="Koonin E.V."/>
            <person name="Zdobnov E.M."/>
            <person name="Grigoriev I.V."/>
            <person name="Lynch M."/>
            <person name="Boore J.L."/>
        </authorList>
    </citation>
    <scope>NUCLEOTIDE SEQUENCE [LARGE SCALE GENOMIC DNA]</scope>
</reference>
<proteinExistence type="predicted"/>
<dbReference type="InParanoid" id="E9I432"/>
<dbReference type="KEGG" id="dpx:DAPPUDRAFT_274318"/>
<dbReference type="AlphaFoldDB" id="E9I432"/>
<sequence length="139" mass="15752">MDTSGQGSPSAVPRLMVPVVQELNNSIIRTLRSSAKGSTLVRGKVFISQRQHAFLQSQHEITGRFKPCDDILELYGITTQRFFNVINSCRIKAGTFQLKVFRGATTKYLGPDLEPRTTIARPRLFFLFEREDCIRQSSD</sequence>
<keyword evidence="2" id="KW-1185">Reference proteome</keyword>
<gene>
    <name evidence="1" type="ORF">DAPPUDRAFT_274318</name>
</gene>
<dbReference type="EMBL" id="GL734879">
    <property type="protein sequence ID" value="EFX61248.1"/>
    <property type="molecule type" value="Genomic_DNA"/>
</dbReference>
<organism evidence="1 2">
    <name type="scientific">Daphnia pulex</name>
    <name type="common">Water flea</name>
    <dbReference type="NCBI Taxonomy" id="6669"/>
    <lineage>
        <taxon>Eukaryota</taxon>
        <taxon>Metazoa</taxon>
        <taxon>Ecdysozoa</taxon>
        <taxon>Arthropoda</taxon>
        <taxon>Crustacea</taxon>
        <taxon>Branchiopoda</taxon>
        <taxon>Diplostraca</taxon>
        <taxon>Cladocera</taxon>
        <taxon>Anomopoda</taxon>
        <taxon>Daphniidae</taxon>
        <taxon>Daphnia</taxon>
    </lineage>
</organism>
<dbReference type="HOGENOM" id="CLU_1847154_0_0_1"/>
<name>E9I432_DAPPU</name>
<evidence type="ECO:0000313" key="1">
    <source>
        <dbReference type="EMBL" id="EFX61248.1"/>
    </source>
</evidence>
<accession>E9I432</accession>
<protein>
    <submittedName>
        <fullName evidence="1">Uncharacterized protein</fullName>
    </submittedName>
</protein>
<dbReference type="Proteomes" id="UP000000305">
    <property type="component" value="Unassembled WGS sequence"/>
</dbReference>